<keyword evidence="1" id="KW-0472">Membrane</keyword>
<dbReference type="GeneID" id="88174505"/>
<name>A0AAX4HC65_9ASCO</name>
<proteinExistence type="predicted"/>
<reference evidence="2 3" key="1">
    <citation type="submission" date="2023-10" db="EMBL/GenBank/DDBJ databases">
        <title>Draft Genome Sequence of Candida saopaulonensis from a very Premature Infant with Sepsis.</title>
        <authorList>
            <person name="Ning Y."/>
            <person name="Dai R."/>
            <person name="Xiao M."/>
            <person name="Xu Y."/>
            <person name="Yan Q."/>
            <person name="Zhang L."/>
        </authorList>
    </citation>
    <scope>NUCLEOTIDE SEQUENCE [LARGE SCALE GENOMIC DNA]</scope>
    <source>
        <strain evidence="2 3">19XY460</strain>
    </source>
</reference>
<organism evidence="2 3">
    <name type="scientific">Australozyma saopauloensis</name>
    <dbReference type="NCBI Taxonomy" id="291208"/>
    <lineage>
        <taxon>Eukaryota</taxon>
        <taxon>Fungi</taxon>
        <taxon>Dikarya</taxon>
        <taxon>Ascomycota</taxon>
        <taxon>Saccharomycotina</taxon>
        <taxon>Pichiomycetes</taxon>
        <taxon>Metschnikowiaceae</taxon>
        <taxon>Australozyma</taxon>
    </lineage>
</organism>
<protein>
    <recommendedName>
        <fullName evidence="4">Transmembrane protein</fullName>
    </recommendedName>
</protein>
<accession>A0AAX4HC65</accession>
<sequence>MAEANTPQSGHTKIARNRKLFFRFQNKLRRKSQSAKCNHRTRSHVPISGIFCPPFVIVPFSHIGPDALRAAACSTFRPAICAYAFFAATHFLRVLRLYIAYILHHFSSSTRFFFFVPPCVVCAATLPSICLVVRLSAPIVLSNHRSPVFFAALS</sequence>
<evidence type="ECO:0000256" key="1">
    <source>
        <dbReference type="SAM" id="Phobius"/>
    </source>
</evidence>
<dbReference type="RefSeq" id="XP_062878478.1">
    <property type="nucleotide sequence ID" value="XM_063022408.1"/>
</dbReference>
<dbReference type="EMBL" id="CP138897">
    <property type="protein sequence ID" value="WPK26096.1"/>
    <property type="molecule type" value="Genomic_DNA"/>
</dbReference>
<feature type="transmembrane region" description="Helical" evidence="1">
    <location>
        <begin position="79"/>
        <end position="100"/>
    </location>
</feature>
<keyword evidence="1" id="KW-1133">Transmembrane helix</keyword>
<feature type="transmembrane region" description="Helical" evidence="1">
    <location>
        <begin position="112"/>
        <end position="135"/>
    </location>
</feature>
<keyword evidence="1" id="KW-0812">Transmembrane</keyword>
<gene>
    <name evidence="2" type="ORF">PUMCH_003441</name>
</gene>
<evidence type="ECO:0000313" key="2">
    <source>
        <dbReference type="EMBL" id="WPK26096.1"/>
    </source>
</evidence>
<dbReference type="Proteomes" id="UP001338582">
    <property type="component" value="Chromosome 4"/>
</dbReference>
<dbReference type="AlphaFoldDB" id="A0AAX4HC65"/>
<keyword evidence="3" id="KW-1185">Reference proteome</keyword>
<evidence type="ECO:0008006" key="4">
    <source>
        <dbReference type="Google" id="ProtNLM"/>
    </source>
</evidence>
<dbReference type="KEGG" id="asau:88174505"/>
<evidence type="ECO:0000313" key="3">
    <source>
        <dbReference type="Proteomes" id="UP001338582"/>
    </source>
</evidence>